<comment type="caution">
    <text evidence="1">The sequence shown here is derived from an EMBL/GenBank/DDBJ whole genome shotgun (WGS) entry which is preliminary data.</text>
</comment>
<reference evidence="1" key="1">
    <citation type="submission" date="2020-08" db="EMBL/GenBank/DDBJ databases">
        <title>Genome public.</title>
        <authorList>
            <person name="Liu C."/>
            <person name="Sun Q."/>
        </authorList>
    </citation>
    <scope>NUCLEOTIDE SEQUENCE</scope>
    <source>
        <strain evidence="1">NSJ-55</strain>
    </source>
</reference>
<dbReference type="InterPro" id="IPR007530">
    <property type="entry name" value="Aminoglycoside_adenylylTfrase"/>
</dbReference>
<dbReference type="RefSeq" id="WP_186876113.1">
    <property type="nucleotide sequence ID" value="NZ_JACOPF010000002.1"/>
</dbReference>
<protein>
    <submittedName>
        <fullName evidence="1">Aminoglycoside 6-adenylyltransferase</fullName>
    </submittedName>
</protein>
<dbReference type="SUPFAM" id="SSF81301">
    <property type="entry name" value="Nucleotidyltransferase"/>
    <property type="match status" value="1"/>
</dbReference>
<keyword evidence="2" id="KW-1185">Reference proteome</keyword>
<dbReference type="InterPro" id="IPR043519">
    <property type="entry name" value="NT_sf"/>
</dbReference>
<evidence type="ECO:0000313" key="2">
    <source>
        <dbReference type="Proteomes" id="UP000652477"/>
    </source>
</evidence>
<dbReference type="Gene3D" id="1.20.120.330">
    <property type="entry name" value="Nucleotidyltransferases domain 2"/>
    <property type="match status" value="1"/>
</dbReference>
<evidence type="ECO:0000313" key="1">
    <source>
        <dbReference type="EMBL" id="MBC5689444.1"/>
    </source>
</evidence>
<dbReference type="AlphaFoldDB" id="A0A923RQC8"/>
<dbReference type="SUPFAM" id="SSF81631">
    <property type="entry name" value="PAP/OAS1 substrate-binding domain"/>
    <property type="match status" value="1"/>
</dbReference>
<proteinExistence type="predicted"/>
<name>A0A923RQC8_9FIRM</name>
<sequence>MRSEEEMFDLIISTAQKDDRIRAVYMNGSRTNKKVKKDIFQDYDIVYVVRKNKPFYEETAWIDIFGERLYMQCPDEIDRCNGFHVDFDKCYGWLIQFKDGNRLDLHVIPEEEAKALDDKLCVILLDKDGILPTVSEPADEDYWIKKPAQKEFEACCNEFWWCLNNVAKGLWREEIPYVHKMLYDGSHLELVKLLNWKIGYETQFRISTGKASKYLQKYLDEDIWERFLDTYANGNIDNIWHSVFVMCGLFNDIACELERRWGHTYNLKEAEAGYKFLKHVQTLPKDAKEIF</sequence>
<accession>A0A923RQC8</accession>
<dbReference type="Gene3D" id="3.30.460.10">
    <property type="entry name" value="Beta Polymerase, domain 2"/>
    <property type="match status" value="1"/>
</dbReference>
<dbReference type="PIRSF" id="PIRSF000812">
    <property type="entry name" value="AAD"/>
    <property type="match status" value="1"/>
</dbReference>
<organism evidence="1 2">
    <name type="scientific">Mediterraneibacter hominis</name>
    <dbReference type="NCBI Taxonomy" id="2763054"/>
    <lineage>
        <taxon>Bacteria</taxon>
        <taxon>Bacillati</taxon>
        <taxon>Bacillota</taxon>
        <taxon>Clostridia</taxon>
        <taxon>Lachnospirales</taxon>
        <taxon>Lachnospiraceae</taxon>
        <taxon>Mediterraneibacter</taxon>
    </lineage>
</organism>
<dbReference type="Pfam" id="PF04439">
    <property type="entry name" value="Adenyl_transf"/>
    <property type="match status" value="1"/>
</dbReference>
<dbReference type="EMBL" id="JACOPF010000002">
    <property type="protein sequence ID" value="MBC5689444.1"/>
    <property type="molecule type" value="Genomic_DNA"/>
</dbReference>
<dbReference type="Proteomes" id="UP000652477">
    <property type="component" value="Unassembled WGS sequence"/>
</dbReference>
<gene>
    <name evidence="1" type="ORF">H8S37_10995</name>
</gene>